<reference evidence="4 5" key="1">
    <citation type="journal article" date="2012" name="ISME J.">
        <title>Nitrification expanded: discovery, physiology and genomics of a nitrite-oxidizing bacterium from the phylum Chloroflexi.</title>
        <authorList>
            <person name="Sorokin D.Y."/>
            <person name="Lucker S."/>
            <person name="Vejmelkova D."/>
            <person name="Kostrikina N.A."/>
            <person name="Kleerebezem R."/>
            <person name="Rijpstra W.I."/>
            <person name="Damste J.S."/>
            <person name="Le Paslier D."/>
            <person name="Muyzer G."/>
            <person name="Wagner M."/>
            <person name="van Loosdrecht M.C."/>
            <person name="Daims H."/>
        </authorList>
    </citation>
    <scope>NUCLEOTIDE SEQUENCE [LARGE SCALE GENOMIC DNA]</scope>
    <source>
        <strain evidence="5">none</strain>
    </source>
</reference>
<dbReference type="NCBIfam" id="TIGR01554">
    <property type="entry name" value="major_cap_HK97"/>
    <property type="match status" value="1"/>
</dbReference>
<feature type="coiled-coil region" evidence="2">
    <location>
        <begin position="3"/>
        <end position="60"/>
    </location>
</feature>
<evidence type="ECO:0000256" key="2">
    <source>
        <dbReference type="SAM" id="Coils"/>
    </source>
</evidence>
<sequence length="409" mass="43841">MNIEELKAQRKTLYAKMSELLDMVESRSDKSLTAAEHSRYEAMEKEFSELTKQIEAQAETRVDPMIQNMLAASSGTPVEEESRSLLTPEQRMADTVSVPHELRGVTLGDYMSGIVTGNWKSQELRNMAIGSGAAGGYLVPAPLSATVIDKARAASRIFQAGAVTVKMESNTLDMAKILQDPAVSFRNEAAAIGVSDMTLGQIQFKAQSAAAIIKFSRELAEDAQGFDAALQMSISGAVASLLDTTALYGSGVAPNPRGIKNVVGINTVSAGANGGQVSYGLILDAIQACMEANETPTAMLMAPRTDIGMSRLKDGQGQPLMAPQAVNDLRKFSTTAVPVNLTQGTANNASDIFVADFSKLMVGIRTELAVELLRERFSDNGEYGMLVWIRFDIQTAREKAFTVVSGIIP</sequence>
<evidence type="ECO:0000256" key="1">
    <source>
        <dbReference type="ARBA" id="ARBA00004328"/>
    </source>
</evidence>
<dbReference type="OrthoDB" id="236961at2"/>
<comment type="caution">
    <text evidence="4">The sequence shown here is derived from an EMBL/GenBank/DDBJ whole genome shotgun (WGS) entry which is preliminary data.</text>
</comment>
<gene>
    <name evidence="4" type="ORF">NITHO_2030006</name>
</gene>
<comment type="subcellular location">
    <subcellularLocation>
        <location evidence="1">Virion</location>
    </subcellularLocation>
</comment>
<evidence type="ECO:0000313" key="5">
    <source>
        <dbReference type="Proteomes" id="UP000004221"/>
    </source>
</evidence>
<dbReference type="Gene3D" id="3.30.2400.10">
    <property type="entry name" value="Major capsid protein gp5"/>
    <property type="match status" value="1"/>
</dbReference>
<dbReference type="InterPro" id="IPR024455">
    <property type="entry name" value="Phage_capsid"/>
</dbReference>
<organism evidence="4 5">
    <name type="scientific">Nitrolancea hollandica Lb</name>
    <dbReference type="NCBI Taxonomy" id="1129897"/>
    <lineage>
        <taxon>Bacteria</taxon>
        <taxon>Pseudomonadati</taxon>
        <taxon>Thermomicrobiota</taxon>
        <taxon>Thermomicrobia</taxon>
        <taxon>Sphaerobacterales</taxon>
        <taxon>Sphaerobacterineae</taxon>
        <taxon>Sphaerobacteraceae</taxon>
        <taxon>Nitrolancea</taxon>
    </lineage>
</organism>
<dbReference type="RefSeq" id="WP_008476141.1">
    <property type="nucleotide sequence ID" value="NZ_CAGS01000117.1"/>
</dbReference>
<feature type="domain" description="Phage capsid-like C-terminal" evidence="3">
    <location>
        <begin position="135"/>
        <end position="404"/>
    </location>
</feature>
<dbReference type="InterPro" id="IPR054612">
    <property type="entry name" value="Phage_capsid-like_C"/>
</dbReference>
<dbReference type="EMBL" id="CAGS01000117">
    <property type="protein sequence ID" value="CCF83214.1"/>
    <property type="molecule type" value="Genomic_DNA"/>
</dbReference>
<evidence type="ECO:0000259" key="3">
    <source>
        <dbReference type="Pfam" id="PF05065"/>
    </source>
</evidence>
<dbReference type="Proteomes" id="UP000004221">
    <property type="component" value="Unassembled WGS sequence"/>
</dbReference>
<dbReference type="SUPFAM" id="SSF56563">
    <property type="entry name" value="Major capsid protein gp5"/>
    <property type="match status" value="1"/>
</dbReference>
<proteinExistence type="predicted"/>
<name>I4EEV2_9BACT</name>
<accession>I4EEV2</accession>
<dbReference type="Pfam" id="PF05065">
    <property type="entry name" value="Phage_capsid"/>
    <property type="match status" value="1"/>
</dbReference>
<protein>
    <submittedName>
        <fullName evidence="4">Putative Phage major capsid protein, HK97 family</fullName>
    </submittedName>
</protein>
<keyword evidence="5" id="KW-1185">Reference proteome</keyword>
<dbReference type="AlphaFoldDB" id="I4EEV2"/>
<evidence type="ECO:0000313" key="4">
    <source>
        <dbReference type="EMBL" id="CCF83214.1"/>
    </source>
</evidence>
<keyword evidence="2" id="KW-0175">Coiled coil</keyword>